<gene>
    <name evidence="2" type="primary">NAI698_09168</name>
</gene>
<dbReference type="PANTHER" id="PTHR39966:SF1">
    <property type="entry name" value="HEMERYTHRIN-LIKE DOMAIN-CONTAINING PROTEIN"/>
    <property type="match status" value="1"/>
</dbReference>
<dbReference type="GO" id="GO:0005886">
    <property type="term" value="C:plasma membrane"/>
    <property type="evidence" value="ECO:0007669"/>
    <property type="project" value="TreeGrafter"/>
</dbReference>
<dbReference type="InterPro" id="IPR012312">
    <property type="entry name" value="Hemerythrin-like"/>
</dbReference>
<dbReference type="EMBL" id="KT996129">
    <property type="protein sequence ID" value="AMX23323.1"/>
    <property type="molecule type" value="Genomic_DNA"/>
</dbReference>
<organism evidence="2">
    <name type="scientific">Actinoallomurus sp. ID145698</name>
    <dbReference type="NCBI Taxonomy" id="1820605"/>
    <lineage>
        <taxon>Bacteria</taxon>
        <taxon>Bacillati</taxon>
        <taxon>Actinomycetota</taxon>
        <taxon>Actinomycetes</taxon>
        <taxon>Streptosporangiales</taxon>
        <taxon>Thermomonosporaceae</taxon>
        <taxon>Actinoallomurus</taxon>
    </lineage>
</organism>
<reference evidence="2" key="1">
    <citation type="submission" date="2015-11" db="EMBL/GenBank/DDBJ databases">
        <authorList>
            <person name="Zhang Y."/>
            <person name="Guo Z."/>
        </authorList>
    </citation>
    <scope>NUCLEOTIDE SEQUENCE</scope>
    <source>
        <strain evidence="2">ID145698</strain>
    </source>
</reference>
<proteinExistence type="predicted"/>
<dbReference type="Pfam" id="PF01814">
    <property type="entry name" value="Hemerythrin"/>
    <property type="match status" value="1"/>
</dbReference>
<evidence type="ECO:0000259" key="1">
    <source>
        <dbReference type="Pfam" id="PF01814"/>
    </source>
</evidence>
<evidence type="ECO:0000313" key="2">
    <source>
        <dbReference type="EMBL" id="AMX23323.1"/>
    </source>
</evidence>
<sequence length="211" mass="24061">MSSDAIDMTMMIVSHDAFRRDLGHLKRAVEQRSAEDPERRRAVQNGWELFKLQLENHHTNEDKSIWPRMRNGLRDRPDDLLVLDAMEAEHEQIDPLLAAVDGALADPETGQDRFAQAIAELDASLTGHLTHEERDALPLVDVALTPAEWQETAKDMRDLIGLKGAADFFPWLLDGAPDKDADAILKLMPAPARMMYRRMWVPKYAKEQRWG</sequence>
<protein>
    <submittedName>
        <fullName evidence="2">Hemerythrin HHE cation binding domain protein</fullName>
    </submittedName>
</protein>
<feature type="domain" description="Hemerythrin-like" evidence="1">
    <location>
        <begin position="13"/>
        <end position="140"/>
    </location>
</feature>
<dbReference type="Gene3D" id="1.20.120.520">
    <property type="entry name" value="nmb1532 protein domain like"/>
    <property type="match status" value="1"/>
</dbReference>
<dbReference type="AlphaFoldDB" id="A0A1W5KPZ9"/>
<dbReference type="CDD" id="cd12108">
    <property type="entry name" value="Hr-like"/>
    <property type="match status" value="1"/>
</dbReference>
<name>A0A1W5KPZ9_9ACTN</name>
<accession>A0A1W5KPZ9</accession>
<dbReference type="PANTHER" id="PTHR39966">
    <property type="entry name" value="BLL2471 PROTEIN-RELATED"/>
    <property type="match status" value="1"/>
</dbReference>